<keyword evidence="2" id="KW-0472">Membrane</keyword>
<dbReference type="RefSeq" id="WP_014455482.1">
    <property type="nucleotide sequence ID" value="NC_017098.1"/>
</dbReference>
<dbReference type="Proteomes" id="UP000007383">
    <property type="component" value="Chromosome"/>
</dbReference>
<keyword evidence="4" id="KW-1185">Reference proteome</keyword>
<dbReference type="InterPro" id="IPR007060">
    <property type="entry name" value="FtsL/DivIC"/>
</dbReference>
<evidence type="ECO:0000256" key="2">
    <source>
        <dbReference type="SAM" id="Phobius"/>
    </source>
</evidence>
<gene>
    <name evidence="3" type="ordered locus">Spiaf_1435</name>
</gene>
<feature type="transmembrane region" description="Helical" evidence="2">
    <location>
        <begin position="119"/>
        <end position="138"/>
    </location>
</feature>
<dbReference type="HOGENOM" id="CLU_1651057_0_0_12"/>
<feature type="coiled-coil region" evidence="1">
    <location>
        <begin position="34"/>
        <end position="68"/>
    </location>
</feature>
<evidence type="ECO:0000313" key="3">
    <source>
        <dbReference type="EMBL" id="AFG37498.1"/>
    </source>
</evidence>
<dbReference type="Pfam" id="PF04977">
    <property type="entry name" value="DivIC"/>
    <property type="match status" value="1"/>
</dbReference>
<name>H9UJ05_SPIAZ</name>
<keyword evidence="2" id="KW-0812">Transmembrane</keyword>
<dbReference type="KEGG" id="sfc:Spiaf_1435"/>
<evidence type="ECO:0000313" key="4">
    <source>
        <dbReference type="Proteomes" id="UP000007383"/>
    </source>
</evidence>
<organism evidence="3 4">
    <name type="scientific">Spirochaeta africana (strain ATCC 700263 / DSM 8902 / Z-7692)</name>
    <dbReference type="NCBI Taxonomy" id="889378"/>
    <lineage>
        <taxon>Bacteria</taxon>
        <taxon>Pseudomonadati</taxon>
        <taxon>Spirochaetota</taxon>
        <taxon>Spirochaetia</taxon>
        <taxon>Spirochaetales</taxon>
        <taxon>Spirochaetaceae</taxon>
        <taxon>Spirochaeta</taxon>
    </lineage>
</organism>
<evidence type="ECO:0000256" key="1">
    <source>
        <dbReference type="SAM" id="Coils"/>
    </source>
</evidence>
<protein>
    <submittedName>
        <fullName evidence="3">Septum formation initiator</fullName>
    </submittedName>
</protein>
<dbReference type="EMBL" id="CP003282">
    <property type="protein sequence ID" value="AFG37498.1"/>
    <property type="molecule type" value="Genomic_DNA"/>
</dbReference>
<dbReference type="PATRIC" id="fig|889378.3.peg.1428"/>
<sequence length="160" mass="18137">MEMRYLNFLLAAAAVCAAFFCFEVVWGESGVLAYNERRQVLEKLQNNIAELQQYNQALLADLHLLREDESFLLRYAAQAGYFREDQGLVKTEGNYAISHNWEIGRIQYIPPARSGGRPVRAGAAFIVGVGVYLMSAGFRREPQRRQLRLEIGGQSIHRAV</sequence>
<dbReference type="AlphaFoldDB" id="H9UJ05"/>
<dbReference type="STRING" id="889378.Spiaf_1435"/>
<accession>H9UJ05</accession>
<reference evidence="4" key="1">
    <citation type="journal article" date="2013" name="Stand. Genomic Sci.">
        <title>Complete genome sequence of the halophilic bacterium Spirochaeta africana type strain (Z-7692(T)) from the alkaline Lake Magadi in the East African Rift.</title>
        <authorList>
            <person name="Liolos K."/>
            <person name="Abt B."/>
            <person name="Scheuner C."/>
            <person name="Teshima H."/>
            <person name="Held B."/>
            <person name="Lapidus A."/>
            <person name="Nolan M."/>
            <person name="Lucas S."/>
            <person name="Deshpande S."/>
            <person name="Cheng J.F."/>
            <person name="Tapia R."/>
            <person name="Goodwin L.A."/>
            <person name="Pitluck S."/>
            <person name="Pagani I."/>
            <person name="Ivanova N."/>
            <person name="Mavromatis K."/>
            <person name="Mikhailova N."/>
            <person name="Huntemann M."/>
            <person name="Pati A."/>
            <person name="Chen A."/>
            <person name="Palaniappan K."/>
            <person name="Land M."/>
            <person name="Rohde M."/>
            <person name="Tindall B.J."/>
            <person name="Detter J.C."/>
            <person name="Goker M."/>
            <person name="Bristow J."/>
            <person name="Eisen J.A."/>
            <person name="Markowitz V."/>
            <person name="Hugenholtz P."/>
            <person name="Woyke T."/>
            <person name="Klenk H.P."/>
            <person name="Kyrpides N.C."/>
        </authorList>
    </citation>
    <scope>NUCLEOTIDE SEQUENCE</scope>
    <source>
        <strain evidence="4">ATCC 700263 / DSM 8902 / Z-7692</strain>
    </source>
</reference>
<keyword evidence="1" id="KW-0175">Coiled coil</keyword>
<keyword evidence="2" id="KW-1133">Transmembrane helix</keyword>
<proteinExistence type="predicted"/>